<accession>A0A0C3KCT8</accession>
<dbReference type="EMBL" id="KN823230">
    <property type="protein sequence ID" value="KIO19288.1"/>
    <property type="molecule type" value="Genomic_DNA"/>
</dbReference>
<reference evidence="3" key="2">
    <citation type="submission" date="2015-01" db="EMBL/GenBank/DDBJ databases">
        <title>Evolutionary Origins and Diversification of the Mycorrhizal Mutualists.</title>
        <authorList>
            <consortium name="DOE Joint Genome Institute"/>
            <consortium name="Mycorrhizal Genomics Consortium"/>
            <person name="Kohler A."/>
            <person name="Kuo A."/>
            <person name="Nagy L.G."/>
            <person name="Floudas D."/>
            <person name="Copeland A."/>
            <person name="Barry K.W."/>
            <person name="Cichocki N."/>
            <person name="Veneault-Fourrey C."/>
            <person name="LaButti K."/>
            <person name="Lindquist E.A."/>
            <person name="Lipzen A."/>
            <person name="Lundell T."/>
            <person name="Morin E."/>
            <person name="Murat C."/>
            <person name="Riley R."/>
            <person name="Ohm R."/>
            <person name="Sun H."/>
            <person name="Tunlid A."/>
            <person name="Henrissat B."/>
            <person name="Grigoriev I.V."/>
            <person name="Hibbett D.S."/>
            <person name="Martin F."/>
        </authorList>
    </citation>
    <scope>NUCLEOTIDE SEQUENCE [LARGE SCALE GENOMIC DNA]</scope>
    <source>
        <strain evidence="3">MUT 4182</strain>
    </source>
</reference>
<evidence type="ECO:0000256" key="1">
    <source>
        <dbReference type="SAM" id="MobiDB-lite"/>
    </source>
</evidence>
<dbReference type="AlphaFoldDB" id="A0A0C3KCT8"/>
<dbReference type="HOGENOM" id="CLU_2164549_0_0_1"/>
<dbReference type="Proteomes" id="UP000054248">
    <property type="component" value="Unassembled WGS sequence"/>
</dbReference>
<sequence length="111" mass="12268">PDPEIKAYPDAVYFNFYSLGVSLLFTPANGYKPKTGPSRTKLRDKDLGLDSLDIYKSQRMLVPRLAIQAPVTVLPFPALPISIPKPDNPESILQVTQNTTGKGFRRLPGRA</sequence>
<feature type="compositionally biased region" description="Polar residues" evidence="1">
    <location>
        <begin position="91"/>
        <end position="101"/>
    </location>
</feature>
<reference evidence="2 3" key="1">
    <citation type="submission" date="2014-04" db="EMBL/GenBank/DDBJ databases">
        <authorList>
            <consortium name="DOE Joint Genome Institute"/>
            <person name="Kuo A."/>
            <person name="Girlanda M."/>
            <person name="Perotto S."/>
            <person name="Kohler A."/>
            <person name="Nagy L.G."/>
            <person name="Floudas D."/>
            <person name="Copeland A."/>
            <person name="Barry K.W."/>
            <person name="Cichocki N."/>
            <person name="Veneault-Fourrey C."/>
            <person name="LaButti K."/>
            <person name="Lindquist E.A."/>
            <person name="Lipzen A."/>
            <person name="Lundell T."/>
            <person name="Morin E."/>
            <person name="Murat C."/>
            <person name="Sun H."/>
            <person name="Tunlid A."/>
            <person name="Henrissat B."/>
            <person name="Grigoriev I.V."/>
            <person name="Hibbett D.S."/>
            <person name="Martin F."/>
            <person name="Nordberg H.P."/>
            <person name="Cantor M.N."/>
            <person name="Hua S.X."/>
        </authorList>
    </citation>
    <scope>NUCLEOTIDE SEQUENCE [LARGE SCALE GENOMIC DNA]</scope>
    <source>
        <strain evidence="2 3">MUT 4182</strain>
    </source>
</reference>
<dbReference type="OrthoDB" id="2224399at2759"/>
<feature type="region of interest" description="Disordered" evidence="1">
    <location>
        <begin position="87"/>
        <end position="111"/>
    </location>
</feature>
<gene>
    <name evidence="2" type="ORF">M407DRAFT_223243</name>
</gene>
<keyword evidence="3" id="KW-1185">Reference proteome</keyword>
<feature type="non-terminal residue" evidence="2">
    <location>
        <position position="1"/>
    </location>
</feature>
<proteinExistence type="predicted"/>
<name>A0A0C3KCT8_9AGAM</name>
<organism evidence="2 3">
    <name type="scientific">Tulasnella calospora MUT 4182</name>
    <dbReference type="NCBI Taxonomy" id="1051891"/>
    <lineage>
        <taxon>Eukaryota</taxon>
        <taxon>Fungi</taxon>
        <taxon>Dikarya</taxon>
        <taxon>Basidiomycota</taxon>
        <taxon>Agaricomycotina</taxon>
        <taxon>Agaricomycetes</taxon>
        <taxon>Cantharellales</taxon>
        <taxon>Tulasnellaceae</taxon>
        <taxon>Tulasnella</taxon>
    </lineage>
</organism>
<evidence type="ECO:0000313" key="2">
    <source>
        <dbReference type="EMBL" id="KIO19288.1"/>
    </source>
</evidence>
<evidence type="ECO:0000313" key="3">
    <source>
        <dbReference type="Proteomes" id="UP000054248"/>
    </source>
</evidence>
<protein>
    <submittedName>
        <fullName evidence="2">Uncharacterized protein</fullName>
    </submittedName>
</protein>